<proteinExistence type="inferred from homology"/>
<dbReference type="EMBL" id="JAMWYS010000036">
    <property type="protein sequence ID" value="MCO4293508.1"/>
    <property type="molecule type" value="Genomic_DNA"/>
</dbReference>
<comment type="caution">
    <text evidence="2">The sequence shown here is derived from an EMBL/GenBank/DDBJ whole genome shotgun (WGS) entry which is preliminary data.</text>
</comment>
<name>A0A9X2F847_9SPHI</name>
<gene>
    <name evidence="2" type="ORF">NF867_11595</name>
</gene>
<dbReference type="AlphaFoldDB" id="A0A9X2F847"/>
<accession>A0A9X2F847</accession>
<dbReference type="PANTHER" id="PTHR35024:SF4">
    <property type="entry name" value="POLYMER-FORMING CYTOSKELETAL PROTEIN"/>
    <property type="match status" value="1"/>
</dbReference>
<comment type="similarity">
    <text evidence="1">Belongs to the bactofilin family.</text>
</comment>
<dbReference type="PANTHER" id="PTHR35024">
    <property type="entry name" value="HYPOTHETICAL CYTOSOLIC PROTEIN"/>
    <property type="match status" value="1"/>
</dbReference>
<protein>
    <submittedName>
        <fullName evidence="2">Polymer-forming cytoskeletal protein</fullName>
    </submittedName>
</protein>
<dbReference type="Proteomes" id="UP001155182">
    <property type="component" value="Unassembled WGS sequence"/>
</dbReference>
<keyword evidence="3" id="KW-1185">Reference proteome</keyword>
<evidence type="ECO:0000313" key="2">
    <source>
        <dbReference type="EMBL" id="MCO4293508.1"/>
    </source>
</evidence>
<reference evidence="2" key="1">
    <citation type="submission" date="2022-06" db="EMBL/GenBank/DDBJ databases">
        <title>Solitalea sp. MAHUQ-68 isolated from rhizospheric soil.</title>
        <authorList>
            <person name="Huq M.A."/>
        </authorList>
    </citation>
    <scope>NUCLEOTIDE SEQUENCE</scope>
    <source>
        <strain evidence="2">MAHUQ-68</strain>
    </source>
</reference>
<dbReference type="Pfam" id="PF04519">
    <property type="entry name" value="Bactofilin"/>
    <property type="match status" value="1"/>
</dbReference>
<sequence length="142" mass="14829">MFKKDKSQEEEESYGSINLIGAGTSITGDVVSKGDIRIDGTVKGNVNSSAKVVIGTSGTVEGSIVCANADVSGALHGDIKVSELLFLKTTSRLHGDIYTNKMVVESGAVFTGKCNMGAQTKLHINSEEYGKTNGRKAESAVA</sequence>
<dbReference type="InterPro" id="IPR007607">
    <property type="entry name" value="BacA/B"/>
</dbReference>
<organism evidence="2 3">
    <name type="scientific">Solitalea agri</name>
    <dbReference type="NCBI Taxonomy" id="2953739"/>
    <lineage>
        <taxon>Bacteria</taxon>
        <taxon>Pseudomonadati</taxon>
        <taxon>Bacteroidota</taxon>
        <taxon>Sphingobacteriia</taxon>
        <taxon>Sphingobacteriales</taxon>
        <taxon>Sphingobacteriaceae</taxon>
        <taxon>Solitalea</taxon>
    </lineage>
</organism>
<dbReference type="RefSeq" id="WP_252588164.1">
    <property type="nucleotide sequence ID" value="NZ_JAMWYS010000036.1"/>
</dbReference>
<evidence type="ECO:0000256" key="1">
    <source>
        <dbReference type="ARBA" id="ARBA00044755"/>
    </source>
</evidence>
<evidence type="ECO:0000313" key="3">
    <source>
        <dbReference type="Proteomes" id="UP001155182"/>
    </source>
</evidence>